<protein>
    <submittedName>
        <fullName evidence="1">Uncharacterized protein</fullName>
    </submittedName>
</protein>
<gene>
    <name evidence="1" type="ORF">HELGO_WM33294</name>
</gene>
<dbReference type="InterPro" id="IPR032675">
    <property type="entry name" value="LRR_dom_sf"/>
</dbReference>
<evidence type="ECO:0000313" key="1">
    <source>
        <dbReference type="EMBL" id="CAA6804190.1"/>
    </source>
</evidence>
<accession>A0A6S6S3M8</accession>
<dbReference type="AlphaFoldDB" id="A0A6S6S3M8"/>
<name>A0A6S6S3M8_9BACT</name>
<dbReference type="EMBL" id="CACVAQ010000096">
    <property type="protein sequence ID" value="CAA6804190.1"/>
    <property type="molecule type" value="Genomic_DNA"/>
</dbReference>
<organism evidence="1">
    <name type="scientific">uncultured Aureispira sp</name>
    <dbReference type="NCBI Taxonomy" id="1331704"/>
    <lineage>
        <taxon>Bacteria</taxon>
        <taxon>Pseudomonadati</taxon>
        <taxon>Bacteroidota</taxon>
        <taxon>Saprospiria</taxon>
        <taxon>Saprospirales</taxon>
        <taxon>Saprospiraceae</taxon>
        <taxon>Aureispira</taxon>
        <taxon>environmental samples</taxon>
    </lineage>
</organism>
<proteinExistence type="predicted"/>
<sequence>MNSTEAKIRTLLFSPSKENQNLGWLLDKIQNKGKLKRIWEAEQASLLRQRAGWTIEQLLDAKRIVCNDKNATQMHIKDLPNVNSLSCQKHPQLLSFRISNCPNLEHLYCCNDDALESLVIENCPRLTYISCINNQLNNLQIEAPELSYLFAASNQLKQFDVTPFPKLIGLDVTQNPIETLKVSLAQQQNFHPNLAAFTKIIS</sequence>
<dbReference type="SUPFAM" id="SSF52058">
    <property type="entry name" value="L domain-like"/>
    <property type="match status" value="1"/>
</dbReference>
<reference evidence="1" key="1">
    <citation type="submission" date="2020-01" db="EMBL/GenBank/DDBJ databases">
        <authorList>
            <person name="Meier V. D."/>
            <person name="Meier V D."/>
        </authorList>
    </citation>
    <scope>NUCLEOTIDE SEQUENCE</scope>
    <source>
        <strain evidence="1">HLG_WM_MAG_10</strain>
    </source>
</reference>
<dbReference type="Gene3D" id="3.80.10.10">
    <property type="entry name" value="Ribonuclease Inhibitor"/>
    <property type="match status" value="1"/>
</dbReference>